<reference evidence="2" key="1">
    <citation type="submission" date="2025-08" db="UniProtKB">
        <authorList>
            <consortium name="Ensembl"/>
        </authorList>
    </citation>
    <scope>IDENTIFICATION</scope>
</reference>
<organism evidence="2 3">
    <name type="scientific">Macaca nemestrina</name>
    <name type="common">Pig-tailed macaque</name>
    <dbReference type="NCBI Taxonomy" id="9545"/>
    <lineage>
        <taxon>Eukaryota</taxon>
        <taxon>Metazoa</taxon>
        <taxon>Chordata</taxon>
        <taxon>Craniata</taxon>
        <taxon>Vertebrata</taxon>
        <taxon>Euteleostomi</taxon>
        <taxon>Mammalia</taxon>
        <taxon>Eutheria</taxon>
        <taxon>Euarchontoglires</taxon>
        <taxon>Primates</taxon>
        <taxon>Haplorrhini</taxon>
        <taxon>Catarrhini</taxon>
        <taxon>Cercopithecidae</taxon>
        <taxon>Cercopithecinae</taxon>
        <taxon>Macaca</taxon>
    </lineage>
</organism>
<dbReference type="GeneTree" id="ENSGT00910000147454"/>
<name>A0A2K6ASI2_MACNE</name>
<reference evidence="2" key="2">
    <citation type="submission" date="2025-09" db="UniProtKB">
        <authorList>
            <consortium name="Ensembl"/>
        </authorList>
    </citation>
    <scope>IDENTIFICATION</scope>
</reference>
<keyword evidence="1" id="KW-0812">Transmembrane</keyword>
<sequence length="68" mass="7747">MFLHSIDSISITEYAVMHNFSKIVIVPVTFIKIIPGSAIRILLNVLWKVDMHMLSFESPGDNFKLIKS</sequence>
<dbReference type="AlphaFoldDB" id="A0A2K6ASI2"/>
<dbReference type="Bgee" id="ENSMNEG00000009689">
    <property type="expression patterns" value="Expressed in adult mammalian kidney"/>
</dbReference>
<accession>A0A2K6ASI2</accession>
<keyword evidence="1" id="KW-1133">Transmembrane helix</keyword>
<dbReference type="Ensembl" id="ENSMNET00000010537.1">
    <property type="protein sequence ID" value="ENSMNEP00000002107.1"/>
    <property type="gene ID" value="ENSMNEG00000009689.1"/>
</dbReference>
<feature type="transmembrane region" description="Helical" evidence="1">
    <location>
        <begin position="20"/>
        <end position="43"/>
    </location>
</feature>
<protein>
    <submittedName>
        <fullName evidence="2">Uncharacterized protein</fullName>
    </submittedName>
</protein>
<proteinExistence type="predicted"/>
<evidence type="ECO:0000313" key="3">
    <source>
        <dbReference type="Proteomes" id="UP000233120"/>
    </source>
</evidence>
<dbReference type="Proteomes" id="UP000233120">
    <property type="component" value="Unassembled WGS sequence"/>
</dbReference>
<evidence type="ECO:0000313" key="2">
    <source>
        <dbReference type="Ensembl" id="ENSMNEP00000002107.1"/>
    </source>
</evidence>
<keyword evidence="3" id="KW-1185">Reference proteome</keyword>
<keyword evidence="1" id="KW-0472">Membrane</keyword>
<dbReference type="OMA" id="LWKVDMH"/>
<evidence type="ECO:0000256" key="1">
    <source>
        <dbReference type="SAM" id="Phobius"/>
    </source>
</evidence>